<dbReference type="PANTHER" id="PTHR30204">
    <property type="entry name" value="REDOX-CYCLING DRUG-SENSING TRANSCRIPTIONAL ACTIVATOR SOXR"/>
    <property type="match status" value="1"/>
</dbReference>
<dbReference type="CDD" id="cd04765">
    <property type="entry name" value="HTH_MlrA-like_sg2"/>
    <property type="match status" value="1"/>
</dbReference>
<protein>
    <recommendedName>
        <fullName evidence="3">HTH merR-type domain-containing protein</fullName>
    </recommendedName>
</protein>
<gene>
    <name evidence="4" type="ORF">DOFOFD_10230</name>
</gene>
<dbReference type="InterPro" id="IPR047057">
    <property type="entry name" value="MerR_fam"/>
</dbReference>
<proteinExistence type="predicted"/>
<evidence type="ECO:0000313" key="5">
    <source>
        <dbReference type="Proteomes" id="UP001312908"/>
    </source>
</evidence>
<sequence length="241" mass="26679">MVDGRPVPDSQDEAFGANSAKRYGKKAPDAYRTISEVADLLHVPQHVLRFWETRFDEVAPLKSGGGRRYYSPDQIDLLRRISELLYVEGYTIKGVQRVLKGHGEVPTPEAAFRTSDYVPAVGFAEDSATPFIYQSGSTQNFQDGISAAARSKTLEDVSRGHTGRTQIEPGNTPCLRNGSEPKITSGSAETRPDRKADEAASGEQMDSARYTRLMDKQAQLIELLRDVRVELLALRKNLPLP</sequence>
<dbReference type="InterPro" id="IPR000551">
    <property type="entry name" value="MerR-type_HTH_dom"/>
</dbReference>
<evidence type="ECO:0000313" key="4">
    <source>
        <dbReference type="EMBL" id="MEE8659382.1"/>
    </source>
</evidence>
<keyword evidence="5" id="KW-1185">Reference proteome</keyword>
<dbReference type="RefSeq" id="WP_394820201.1">
    <property type="nucleotide sequence ID" value="NZ_JAWJZY010000004.1"/>
</dbReference>
<dbReference type="SUPFAM" id="SSF46955">
    <property type="entry name" value="Putative DNA-binding domain"/>
    <property type="match status" value="1"/>
</dbReference>
<dbReference type="Gene3D" id="1.10.1660.10">
    <property type="match status" value="1"/>
</dbReference>
<name>A0ABU7U691_9PROT</name>
<dbReference type="Pfam" id="PF13411">
    <property type="entry name" value="MerR_1"/>
    <property type="match status" value="1"/>
</dbReference>
<evidence type="ECO:0000256" key="2">
    <source>
        <dbReference type="SAM" id="MobiDB-lite"/>
    </source>
</evidence>
<dbReference type="EMBL" id="JAWJZY010000004">
    <property type="protein sequence ID" value="MEE8659382.1"/>
    <property type="molecule type" value="Genomic_DNA"/>
</dbReference>
<dbReference type="PANTHER" id="PTHR30204:SF15">
    <property type="entry name" value="BLL5018 PROTEIN"/>
    <property type="match status" value="1"/>
</dbReference>
<organism evidence="4 5">
    <name type="scientific">Sorlinia euscelidii</name>
    <dbReference type="NCBI Taxonomy" id="3081148"/>
    <lineage>
        <taxon>Bacteria</taxon>
        <taxon>Pseudomonadati</taxon>
        <taxon>Pseudomonadota</taxon>
        <taxon>Alphaproteobacteria</taxon>
        <taxon>Acetobacterales</taxon>
        <taxon>Acetobacteraceae</taxon>
        <taxon>Sorlinia</taxon>
    </lineage>
</organism>
<evidence type="ECO:0000259" key="3">
    <source>
        <dbReference type="PROSITE" id="PS50937"/>
    </source>
</evidence>
<dbReference type="InterPro" id="IPR009061">
    <property type="entry name" value="DNA-bd_dom_put_sf"/>
</dbReference>
<dbReference type="Proteomes" id="UP001312908">
    <property type="component" value="Unassembled WGS sequence"/>
</dbReference>
<feature type="domain" description="HTH merR-type" evidence="3">
    <location>
        <begin position="33"/>
        <end position="101"/>
    </location>
</feature>
<feature type="region of interest" description="Disordered" evidence="2">
    <location>
        <begin position="1"/>
        <end position="21"/>
    </location>
</feature>
<feature type="region of interest" description="Disordered" evidence="2">
    <location>
        <begin position="157"/>
        <end position="208"/>
    </location>
</feature>
<comment type="caution">
    <text evidence="4">The sequence shown here is derived from an EMBL/GenBank/DDBJ whole genome shotgun (WGS) entry which is preliminary data.</text>
</comment>
<keyword evidence="1" id="KW-0238">DNA-binding</keyword>
<dbReference type="SMART" id="SM00422">
    <property type="entry name" value="HTH_MERR"/>
    <property type="match status" value="1"/>
</dbReference>
<evidence type="ECO:0000256" key="1">
    <source>
        <dbReference type="ARBA" id="ARBA00023125"/>
    </source>
</evidence>
<reference evidence="4 5" key="1">
    <citation type="submission" date="2023-10" db="EMBL/GenBank/DDBJ databases">
        <title>Sorlinia euscelidii gen. nov., sp. nov., an acetic acid bacteria isolated from the gut of Euscelidius variegatus emitter.</title>
        <authorList>
            <person name="Michoud G."/>
            <person name="Marasco R."/>
            <person name="Seferji K."/>
            <person name="Gonella E."/>
            <person name="Garuglieri E."/>
            <person name="Alma A."/>
            <person name="Mapelli F."/>
            <person name="Borin S."/>
            <person name="Daffonchio D."/>
            <person name="Crotti E."/>
        </authorList>
    </citation>
    <scope>NUCLEOTIDE SEQUENCE [LARGE SCALE GENOMIC DNA]</scope>
    <source>
        <strain evidence="4 5">EV16P</strain>
    </source>
</reference>
<dbReference type="PROSITE" id="PS50937">
    <property type="entry name" value="HTH_MERR_2"/>
    <property type="match status" value="1"/>
</dbReference>
<accession>A0ABU7U691</accession>